<reference evidence="3" key="1">
    <citation type="submission" date="2021-02" db="EMBL/GenBank/DDBJ databases">
        <authorList>
            <person name="Nowell W R."/>
        </authorList>
    </citation>
    <scope>NUCLEOTIDE SEQUENCE</scope>
</reference>
<comment type="caution">
    <text evidence="3">The sequence shown here is derived from an EMBL/GenBank/DDBJ whole genome shotgun (WGS) entry which is preliminary data.</text>
</comment>
<name>A0A815ZMY6_9BILA</name>
<evidence type="ECO:0000256" key="1">
    <source>
        <dbReference type="SAM" id="MobiDB-lite"/>
    </source>
</evidence>
<evidence type="ECO:0000313" key="4">
    <source>
        <dbReference type="Proteomes" id="UP000663870"/>
    </source>
</evidence>
<keyword evidence="4" id="KW-1185">Reference proteome</keyword>
<feature type="compositionally biased region" description="Polar residues" evidence="1">
    <location>
        <begin position="1"/>
        <end position="32"/>
    </location>
</feature>
<dbReference type="EMBL" id="CAJNOH010003084">
    <property type="protein sequence ID" value="CAF1322801.1"/>
    <property type="molecule type" value="Genomic_DNA"/>
</dbReference>
<accession>A0A815ZMY6</accession>
<dbReference type="Proteomes" id="UP000663854">
    <property type="component" value="Unassembled WGS sequence"/>
</dbReference>
<proteinExistence type="predicted"/>
<dbReference type="AlphaFoldDB" id="A0A815ZMY6"/>
<protein>
    <submittedName>
        <fullName evidence="3">Uncharacterized protein</fullName>
    </submittedName>
</protein>
<dbReference type="Proteomes" id="UP000663870">
    <property type="component" value="Unassembled WGS sequence"/>
</dbReference>
<feature type="region of interest" description="Disordered" evidence="1">
    <location>
        <begin position="1"/>
        <end position="67"/>
    </location>
</feature>
<sequence length="67" mass="7261">MDQTNQQQQKLPTTGNIGENNQLTETINNSNDAPELHDASGDIKIASGPAPIPQPNRQRAAKSKTHE</sequence>
<evidence type="ECO:0000313" key="2">
    <source>
        <dbReference type="EMBL" id="CAF1322801.1"/>
    </source>
</evidence>
<organism evidence="3 4">
    <name type="scientific">Rotaria sordida</name>
    <dbReference type="NCBI Taxonomy" id="392033"/>
    <lineage>
        <taxon>Eukaryota</taxon>
        <taxon>Metazoa</taxon>
        <taxon>Spiralia</taxon>
        <taxon>Gnathifera</taxon>
        <taxon>Rotifera</taxon>
        <taxon>Eurotatoria</taxon>
        <taxon>Bdelloidea</taxon>
        <taxon>Philodinida</taxon>
        <taxon>Philodinidae</taxon>
        <taxon>Rotaria</taxon>
    </lineage>
</organism>
<gene>
    <name evidence="3" type="ORF">JXQ802_LOCUS46810</name>
    <name evidence="2" type="ORF">PYM288_LOCUS31001</name>
</gene>
<dbReference type="EMBL" id="CAJNOL010004374">
    <property type="protein sequence ID" value="CAF1586830.1"/>
    <property type="molecule type" value="Genomic_DNA"/>
</dbReference>
<evidence type="ECO:0000313" key="3">
    <source>
        <dbReference type="EMBL" id="CAF1586830.1"/>
    </source>
</evidence>